<gene>
    <name evidence="1" type="ORF">CF651_12000</name>
</gene>
<keyword evidence="2" id="KW-1185">Reference proteome</keyword>
<proteinExistence type="predicted"/>
<dbReference type="OrthoDB" id="2618152at2"/>
<evidence type="ECO:0000313" key="1">
    <source>
        <dbReference type="EMBL" id="OXM85946.1"/>
    </source>
</evidence>
<dbReference type="Proteomes" id="UP000215509">
    <property type="component" value="Unassembled WGS sequence"/>
</dbReference>
<name>A0A229UR23_9BACL</name>
<sequence>MRNHHNFRVQIKWFMNEEIESTIKNLETGIISRDQAIGSLNTVFRIASKIEDSNYMGKICRIISHIRSSTNYFRLFKVYQKAFMEDEIQKAKEM</sequence>
<comment type="caution">
    <text evidence="1">The sequence shown here is derived from an EMBL/GenBank/DDBJ whole genome shotgun (WGS) entry which is preliminary data.</text>
</comment>
<organism evidence="1 2">
    <name type="scientific">Paenibacillus rigui</name>
    <dbReference type="NCBI Taxonomy" id="554312"/>
    <lineage>
        <taxon>Bacteria</taxon>
        <taxon>Bacillati</taxon>
        <taxon>Bacillota</taxon>
        <taxon>Bacilli</taxon>
        <taxon>Bacillales</taxon>
        <taxon>Paenibacillaceae</taxon>
        <taxon>Paenibacillus</taxon>
    </lineage>
</organism>
<dbReference type="AlphaFoldDB" id="A0A229UR23"/>
<reference evidence="1 2" key="1">
    <citation type="submission" date="2017-07" db="EMBL/GenBank/DDBJ databases">
        <title>Genome sequencing and assembly of Paenibacillus rigui.</title>
        <authorList>
            <person name="Mayilraj S."/>
        </authorList>
    </citation>
    <scope>NUCLEOTIDE SEQUENCE [LARGE SCALE GENOMIC DNA]</scope>
    <source>
        <strain evidence="1 2">JCM 16352</strain>
    </source>
</reference>
<evidence type="ECO:0000313" key="2">
    <source>
        <dbReference type="Proteomes" id="UP000215509"/>
    </source>
</evidence>
<accession>A0A229UR23</accession>
<protein>
    <submittedName>
        <fullName evidence="1">Uncharacterized protein</fullName>
    </submittedName>
</protein>
<dbReference type="EMBL" id="NMQW01000017">
    <property type="protein sequence ID" value="OXM85946.1"/>
    <property type="molecule type" value="Genomic_DNA"/>
</dbReference>
<dbReference type="RefSeq" id="WP_094015096.1">
    <property type="nucleotide sequence ID" value="NZ_NMQW01000017.1"/>
</dbReference>